<comment type="caution">
    <text evidence="1">The sequence shown here is derived from an EMBL/GenBank/DDBJ whole genome shotgun (WGS) entry which is preliminary data.</text>
</comment>
<sequence>MRVDFNRPFKGYDGRELTGNNIAMSVAEALFNYGMDKPVSREEKFKAYVLFQKIVQSGGVLNLESEDVTLIKEVCGESLTAGGYGQVYELVERKE</sequence>
<proteinExistence type="predicted"/>
<name>A0A3R6HLD7_9BACT</name>
<organism evidence="1 2">
    <name type="scientific">Parabacteroides merdae</name>
    <dbReference type="NCBI Taxonomy" id="46503"/>
    <lineage>
        <taxon>Bacteria</taxon>
        <taxon>Pseudomonadati</taxon>
        <taxon>Bacteroidota</taxon>
        <taxon>Bacteroidia</taxon>
        <taxon>Bacteroidales</taxon>
        <taxon>Tannerellaceae</taxon>
        <taxon>Parabacteroides</taxon>
    </lineage>
</organism>
<reference evidence="1 2" key="1">
    <citation type="submission" date="2018-08" db="EMBL/GenBank/DDBJ databases">
        <title>A genome reference for cultivated species of the human gut microbiota.</title>
        <authorList>
            <person name="Zou Y."/>
            <person name="Xue W."/>
            <person name="Luo G."/>
        </authorList>
    </citation>
    <scope>NUCLEOTIDE SEQUENCE [LARGE SCALE GENOMIC DNA]</scope>
    <source>
        <strain evidence="1 2">AM16-50</strain>
    </source>
</reference>
<accession>A0A3R6HLD7</accession>
<dbReference type="RefSeq" id="WP_122291283.1">
    <property type="nucleotide sequence ID" value="NZ_QRKC01000005.1"/>
</dbReference>
<dbReference type="Proteomes" id="UP000283732">
    <property type="component" value="Unassembled WGS sequence"/>
</dbReference>
<protein>
    <submittedName>
        <fullName evidence="1">Uncharacterized protein</fullName>
    </submittedName>
</protein>
<dbReference type="AlphaFoldDB" id="A0A3R6HLD7"/>
<evidence type="ECO:0000313" key="1">
    <source>
        <dbReference type="EMBL" id="RHH76827.1"/>
    </source>
</evidence>
<gene>
    <name evidence="1" type="ORF">DW191_12850</name>
</gene>
<evidence type="ECO:0000313" key="2">
    <source>
        <dbReference type="Proteomes" id="UP000283732"/>
    </source>
</evidence>
<dbReference type="EMBL" id="QRKC01000005">
    <property type="protein sequence ID" value="RHH76827.1"/>
    <property type="molecule type" value="Genomic_DNA"/>
</dbReference>